<proteinExistence type="inferred from homology"/>
<dbReference type="InterPro" id="IPR048839">
    <property type="entry name" value="SPATA2_PUB-like"/>
</dbReference>
<name>M7BEB6_CHEMY</name>
<dbReference type="Gene3D" id="1.20.58.2190">
    <property type="match status" value="1"/>
</dbReference>
<evidence type="ECO:0000256" key="1">
    <source>
        <dbReference type="ARBA" id="ARBA00038142"/>
    </source>
</evidence>
<sequence length="482" mass="53124">MGSSALVQQEYRKCLERDFRRGHTGVCTDLALWDLLWQRLLEDPELHCTLRNDVFATLASSLQGWDDLPLALRGLARAFEVLELAAVNLHLLPWRKEFSTIKMFSGVYVHSLQAALSDSVIAKSFHRMGYVKRDDHHLVVSHPPPGAELLQAACGFFAGRVECEILGEILRQLGPCPVSAEDLLQVRRGARDLHDCVEKLKRLVRWPKGREPRAKAAPGSAESIDLYGDELKSPEAANLYSAPLGARLQSSPWGLSSQELHRPSIWEQNSNLWSEAVGVPCPEDLGGNEGRIWDNGGASKSGQEQPYRNGPNSEAAAFSFISLRRELSRISDSVSPENVESTNPALSSPSDTAVLEPHGAASCLMPRSAGKVMPLECRAASIWPKAAESPWELPPAAPWLESSEREVLESPCYQLHSCLIRGALPSYCCATCCLLHASGCDAMQTCRSSHCMEELQSEKQKLLWLKRTEVDMLLNEGSGARP</sequence>
<accession>M7BEB6</accession>
<dbReference type="PANTHER" id="PTHR15326:SF7">
    <property type="entry name" value="SPERMATOGENESIS-ASSOCIATED PROTEIN 2-LIKE PROTEIN"/>
    <property type="match status" value="1"/>
</dbReference>
<feature type="region of interest" description="Disordered" evidence="2">
    <location>
        <begin position="332"/>
        <end position="351"/>
    </location>
</feature>
<comment type="similarity">
    <text evidence="1">Belongs to the SPATA2 family.</text>
</comment>
<evidence type="ECO:0000256" key="2">
    <source>
        <dbReference type="SAM" id="MobiDB-lite"/>
    </source>
</evidence>
<dbReference type="GO" id="GO:0005737">
    <property type="term" value="C:cytoplasm"/>
    <property type="evidence" value="ECO:0007669"/>
    <property type="project" value="TreeGrafter"/>
</dbReference>
<gene>
    <name evidence="4" type="ORF">UY3_06615</name>
</gene>
<evidence type="ECO:0000313" key="4">
    <source>
        <dbReference type="EMBL" id="EMP36281.1"/>
    </source>
</evidence>
<evidence type="ECO:0000259" key="3">
    <source>
        <dbReference type="Pfam" id="PF21388"/>
    </source>
</evidence>
<dbReference type="eggNOG" id="ENOG502S1TH">
    <property type="taxonomic scope" value="Eukaryota"/>
</dbReference>
<protein>
    <submittedName>
        <fullName evidence="4">Spermatogenesis-associated protein 2-like protein</fullName>
    </submittedName>
</protein>
<dbReference type="AlphaFoldDB" id="M7BEB6"/>
<dbReference type="EMBL" id="KB525803">
    <property type="protein sequence ID" value="EMP36281.1"/>
    <property type="molecule type" value="Genomic_DNA"/>
</dbReference>
<evidence type="ECO:0000313" key="5">
    <source>
        <dbReference type="Proteomes" id="UP000031443"/>
    </source>
</evidence>
<dbReference type="Pfam" id="PF21388">
    <property type="entry name" value="SPATA2_PUB-like"/>
    <property type="match status" value="1"/>
</dbReference>
<organism evidence="4 5">
    <name type="scientific">Chelonia mydas</name>
    <name type="common">Green sea-turtle</name>
    <name type="synonym">Chelonia agassizi</name>
    <dbReference type="NCBI Taxonomy" id="8469"/>
    <lineage>
        <taxon>Eukaryota</taxon>
        <taxon>Metazoa</taxon>
        <taxon>Chordata</taxon>
        <taxon>Craniata</taxon>
        <taxon>Vertebrata</taxon>
        <taxon>Euteleostomi</taxon>
        <taxon>Archelosauria</taxon>
        <taxon>Testudinata</taxon>
        <taxon>Testudines</taxon>
        <taxon>Cryptodira</taxon>
        <taxon>Durocryptodira</taxon>
        <taxon>Americhelydia</taxon>
        <taxon>Chelonioidea</taxon>
        <taxon>Cheloniidae</taxon>
        <taxon>Chelonia</taxon>
    </lineage>
</organism>
<reference evidence="5" key="1">
    <citation type="journal article" date="2013" name="Nat. Genet.">
        <title>The draft genomes of soft-shell turtle and green sea turtle yield insights into the development and evolution of the turtle-specific body plan.</title>
        <authorList>
            <person name="Wang Z."/>
            <person name="Pascual-Anaya J."/>
            <person name="Zadissa A."/>
            <person name="Li W."/>
            <person name="Niimura Y."/>
            <person name="Huang Z."/>
            <person name="Li C."/>
            <person name="White S."/>
            <person name="Xiong Z."/>
            <person name="Fang D."/>
            <person name="Wang B."/>
            <person name="Ming Y."/>
            <person name="Chen Y."/>
            <person name="Zheng Y."/>
            <person name="Kuraku S."/>
            <person name="Pignatelli M."/>
            <person name="Herrero J."/>
            <person name="Beal K."/>
            <person name="Nozawa M."/>
            <person name="Li Q."/>
            <person name="Wang J."/>
            <person name="Zhang H."/>
            <person name="Yu L."/>
            <person name="Shigenobu S."/>
            <person name="Wang J."/>
            <person name="Liu J."/>
            <person name="Flicek P."/>
            <person name="Searle S."/>
            <person name="Wang J."/>
            <person name="Kuratani S."/>
            <person name="Yin Y."/>
            <person name="Aken B."/>
            <person name="Zhang G."/>
            <person name="Irie N."/>
        </authorList>
    </citation>
    <scope>NUCLEOTIDE SEQUENCE [LARGE SCALE GENOMIC DNA]</scope>
</reference>
<dbReference type="STRING" id="8469.M7BEB6"/>
<dbReference type="PANTHER" id="PTHR15326">
    <property type="entry name" value="SPERMATOGENESIS-ASSOCIATED PROTEIN 2/TAMOZHENNIC"/>
    <property type="match status" value="1"/>
</dbReference>
<dbReference type="Proteomes" id="UP000031443">
    <property type="component" value="Unassembled WGS sequence"/>
</dbReference>
<keyword evidence="5" id="KW-1185">Reference proteome</keyword>
<feature type="domain" description="Spermatogenesis-associated protein 2 PUB-like" evidence="3">
    <location>
        <begin position="71"/>
        <end position="192"/>
    </location>
</feature>